<keyword evidence="1" id="KW-0548">Nucleotidyltransferase</keyword>
<dbReference type="Proteomes" id="UP000265520">
    <property type="component" value="Unassembled WGS sequence"/>
</dbReference>
<name>A0A392PXP6_9FABA</name>
<keyword evidence="2" id="KW-1185">Reference proteome</keyword>
<protein>
    <submittedName>
        <fullName evidence="1">RNA-directed DNA polymerase (Reverse transcriptase)</fullName>
    </submittedName>
</protein>
<evidence type="ECO:0000313" key="1">
    <source>
        <dbReference type="EMBL" id="MCI16831.1"/>
    </source>
</evidence>
<dbReference type="EMBL" id="LXQA010102655">
    <property type="protein sequence ID" value="MCI16831.1"/>
    <property type="molecule type" value="Genomic_DNA"/>
</dbReference>
<keyword evidence="1" id="KW-0695">RNA-directed DNA polymerase</keyword>
<accession>A0A392PXP6</accession>
<keyword evidence="1" id="KW-0808">Transferase</keyword>
<dbReference type="AlphaFoldDB" id="A0A392PXP6"/>
<dbReference type="InterPro" id="IPR043502">
    <property type="entry name" value="DNA/RNA_pol_sf"/>
</dbReference>
<reference evidence="1 2" key="1">
    <citation type="journal article" date="2018" name="Front. Plant Sci.">
        <title>Red Clover (Trifolium pratense) and Zigzag Clover (T. medium) - A Picture of Genomic Similarities and Differences.</title>
        <authorList>
            <person name="Dluhosova J."/>
            <person name="Istvanek J."/>
            <person name="Nedelnik J."/>
            <person name="Repkova J."/>
        </authorList>
    </citation>
    <scope>NUCLEOTIDE SEQUENCE [LARGE SCALE GENOMIC DNA]</scope>
    <source>
        <strain evidence="2">cv. 10/8</strain>
        <tissue evidence="1">Leaf</tissue>
    </source>
</reference>
<dbReference type="GO" id="GO:0003964">
    <property type="term" value="F:RNA-directed DNA polymerase activity"/>
    <property type="evidence" value="ECO:0007669"/>
    <property type="project" value="UniProtKB-KW"/>
</dbReference>
<dbReference type="Gene3D" id="3.10.10.10">
    <property type="entry name" value="HIV Type 1 Reverse Transcriptase, subunit A, domain 1"/>
    <property type="match status" value="1"/>
</dbReference>
<proteinExistence type="predicted"/>
<sequence>DMCVNTVDVSYPCERGKELEVSTGILTSQQRVAGGFKIKDISDVPSEREVELTNDLVPGIGPVSVAPYRMSAAELSELKKQVEELLEQKFV</sequence>
<dbReference type="SUPFAM" id="SSF56672">
    <property type="entry name" value="DNA/RNA polymerases"/>
    <property type="match status" value="1"/>
</dbReference>
<feature type="non-terminal residue" evidence="1">
    <location>
        <position position="1"/>
    </location>
</feature>
<organism evidence="1 2">
    <name type="scientific">Trifolium medium</name>
    <dbReference type="NCBI Taxonomy" id="97028"/>
    <lineage>
        <taxon>Eukaryota</taxon>
        <taxon>Viridiplantae</taxon>
        <taxon>Streptophyta</taxon>
        <taxon>Embryophyta</taxon>
        <taxon>Tracheophyta</taxon>
        <taxon>Spermatophyta</taxon>
        <taxon>Magnoliopsida</taxon>
        <taxon>eudicotyledons</taxon>
        <taxon>Gunneridae</taxon>
        <taxon>Pentapetalae</taxon>
        <taxon>rosids</taxon>
        <taxon>fabids</taxon>
        <taxon>Fabales</taxon>
        <taxon>Fabaceae</taxon>
        <taxon>Papilionoideae</taxon>
        <taxon>50 kb inversion clade</taxon>
        <taxon>NPAAA clade</taxon>
        <taxon>Hologalegina</taxon>
        <taxon>IRL clade</taxon>
        <taxon>Trifolieae</taxon>
        <taxon>Trifolium</taxon>
    </lineage>
</organism>
<dbReference type="PANTHER" id="PTHR15503">
    <property type="entry name" value="LDOC1 RELATED"/>
    <property type="match status" value="1"/>
</dbReference>
<evidence type="ECO:0000313" key="2">
    <source>
        <dbReference type="Proteomes" id="UP000265520"/>
    </source>
</evidence>
<dbReference type="PANTHER" id="PTHR15503:SF45">
    <property type="entry name" value="RNA-DIRECTED DNA POLYMERASE HOMOLOG"/>
    <property type="match status" value="1"/>
</dbReference>
<dbReference type="InterPro" id="IPR032567">
    <property type="entry name" value="RTL1-rel"/>
</dbReference>
<comment type="caution">
    <text evidence="1">The sequence shown here is derived from an EMBL/GenBank/DDBJ whole genome shotgun (WGS) entry which is preliminary data.</text>
</comment>